<dbReference type="InterPro" id="IPR051603">
    <property type="entry name" value="Zinc-ADH_QOR/CCCR"/>
</dbReference>
<evidence type="ECO:0000256" key="1">
    <source>
        <dbReference type="ARBA" id="ARBA00022857"/>
    </source>
</evidence>
<keyword evidence="5" id="KW-1185">Reference proteome</keyword>
<dbReference type="SUPFAM" id="SSF50129">
    <property type="entry name" value="GroES-like"/>
    <property type="match status" value="1"/>
</dbReference>
<dbReference type="Pfam" id="PF00107">
    <property type="entry name" value="ADH_zinc_N"/>
    <property type="match status" value="1"/>
</dbReference>
<dbReference type="CDD" id="cd08253">
    <property type="entry name" value="zeta_crystallin"/>
    <property type="match status" value="1"/>
</dbReference>
<dbReference type="InterPro" id="IPR011032">
    <property type="entry name" value="GroES-like_sf"/>
</dbReference>
<protein>
    <submittedName>
        <fullName evidence="4">NADPH:quinone reductase</fullName>
    </submittedName>
</protein>
<dbReference type="InterPro" id="IPR013149">
    <property type="entry name" value="ADH-like_C"/>
</dbReference>
<dbReference type="PANTHER" id="PTHR44154:SF1">
    <property type="entry name" value="QUINONE OXIDOREDUCTASE"/>
    <property type="match status" value="1"/>
</dbReference>
<keyword evidence="1" id="KW-0521">NADP</keyword>
<dbReference type="SUPFAM" id="SSF51735">
    <property type="entry name" value="NAD(P)-binding Rossmann-fold domains"/>
    <property type="match status" value="1"/>
</dbReference>
<dbReference type="RefSeq" id="WP_274187380.1">
    <property type="nucleotide sequence ID" value="NZ_BAABHN010000045.1"/>
</dbReference>
<dbReference type="InterPro" id="IPR020843">
    <property type="entry name" value="ER"/>
</dbReference>
<organism evidence="4 5">
    <name type="scientific">Actinomycetospora chibensis</name>
    <dbReference type="NCBI Taxonomy" id="663606"/>
    <lineage>
        <taxon>Bacteria</taxon>
        <taxon>Bacillati</taxon>
        <taxon>Actinomycetota</taxon>
        <taxon>Actinomycetes</taxon>
        <taxon>Pseudonocardiales</taxon>
        <taxon>Pseudonocardiaceae</taxon>
        <taxon>Actinomycetospora</taxon>
    </lineage>
</organism>
<evidence type="ECO:0000259" key="3">
    <source>
        <dbReference type="SMART" id="SM00829"/>
    </source>
</evidence>
<dbReference type="InterPro" id="IPR013154">
    <property type="entry name" value="ADH-like_N"/>
</dbReference>
<feature type="region of interest" description="Disordered" evidence="2">
    <location>
        <begin position="21"/>
        <end position="44"/>
    </location>
</feature>
<dbReference type="EMBL" id="JBHSIM010000045">
    <property type="protein sequence ID" value="MFC4835100.1"/>
    <property type="molecule type" value="Genomic_DNA"/>
</dbReference>
<dbReference type="PANTHER" id="PTHR44154">
    <property type="entry name" value="QUINONE OXIDOREDUCTASE"/>
    <property type="match status" value="1"/>
</dbReference>
<dbReference type="InterPro" id="IPR036291">
    <property type="entry name" value="NAD(P)-bd_dom_sf"/>
</dbReference>
<dbReference type="SMART" id="SM00829">
    <property type="entry name" value="PKS_ER"/>
    <property type="match status" value="1"/>
</dbReference>
<feature type="domain" description="Enoyl reductase (ER)" evidence="3">
    <location>
        <begin position="12"/>
        <end position="325"/>
    </location>
</feature>
<dbReference type="Pfam" id="PF08240">
    <property type="entry name" value="ADH_N"/>
    <property type="match status" value="1"/>
</dbReference>
<dbReference type="Proteomes" id="UP001595909">
    <property type="component" value="Unassembled WGS sequence"/>
</dbReference>
<accession>A0ABV9RRP1</accession>
<evidence type="ECO:0000313" key="4">
    <source>
        <dbReference type="EMBL" id="MFC4835100.1"/>
    </source>
</evidence>
<evidence type="ECO:0000256" key="2">
    <source>
        <dbReference type="SAM" id="MobiDB-lite"/>
    </source>
</evidence>
<name>A0ABV9RRP1_9PSEU</name>
<dbReference type="Gene3D" id="3.40.50.720">
    <property type="entry name" value="NAD(P)-binding Rossmann-like Domain"/>
    <property type="match status" value="1"/>
</dbReference>
<evidence type="ECO:0000313" key="5">
    <source>
        <dbReference type="Proteomes" id="UP001595909"/>
    </source>
</evidence>
<sequence length="327" mass="33473">MKAAIYRRTGPAAEVLSVEDVETPEPGPGEVRVRITGSGVNPTDWKTRAGLTGQDPEDFQIPHQDGVGVVDAVGEGVDTPAVGERVWLFLSAFGNRYGTAAGYSVLPAAHVRPLPGDAPDELGACLGVPAVTAAHCLLVGGSGDRGALAGRTVLVAGGAGAVGHYAIELAKHAGARVVTTVSSDEKGELARAAGADLVVNYREPNAVDQVKGFTDHVDRIVEVALGANLELDLAVAGAGTVIAVYANEPDDPVIPTRRFMVANASISYVLLYGVPDDQLRAAVAWTADAAGSGALSPLPITRYGLDDIVAAHEAVENGAVGKVLVVP</sequence>
<reference evidence="5" key="1">
    <citation type="journal article" date="2019" name="Int. J. Syst. Evol. Microbiol.">
        <title>The Global Catalogue of Microorganisms (GCM) 10K type strain sequencing project: providing services to taxonomists for standard genome sequencing and annotation.</title>
        <authorList>
            <consortium name="The Broad Institute Genomics Platform"/>
            <consortium name="The Broad Institute Genome Sequencing Center for Infectious Disease"/>
            <person name="Wu L."/>
            <person name="Ma J."/>
        </authorList>
    </citation>
    <scope>NUCLEOTIDE SEQUENCE [LARGE SCALE GENOMIC DNA]</scope>
    <source>
        <strain evidence="5">CCUG 50347</strain>
    </source>
</reference>
<comment type="caution">
    <text evidence="4">The sequence shown here is derived from an EMBL/GenBank/DDBJ whole genome shotgun (WGS) entry which is preliminary data.</text>
</comment>
<dbReference type="Gene3D" id="3.90.180.10">
    <property type="entry name" value="Medium-chain alcohol dehydrogenases, catalytic domain"/>
    <property type="match status" value="1"/>
</dbReference>
<gene>
    <name evidence="4" type="ORF">ACFPEL_22010</name>
</gene>
<proteinExistence type="predicted"/>